<gene>
    <name evidence="3" type="ORF">NSPH01132_LOCUS239</name>
</gene>
<dbReference type="GO" id="GO:0005737">
    <property type="term" value="C:cytoplasm"/>
    <property type="evidence" value="ECO:0007669"/>
    <property type="project" value="InterPro"/>
</dbReference>
<organism evidence="3">
    <name type="scientific">Norrisiella sphaerica</name>
    <dbReference type="NCBI Taxonomy" id="552664"/>
    <lineage>
        <taxon>Eukaryota</taxon>
        <taxon>Sar</taxon>
        <taxon>Rhizaria</taxon>
        <taxon>Cercozoa</taxon>
        <taxon>Chlorarachniophyceae</taxon>
        <taxon>Norrisiella</taxon>
    </lineage>
</organism>
<feature type="compositionally biased region" description="Basic and acidic residues" evidence="1">
    <location>
        <begin position="1"/>
        <end position="14"/>
    </location>
</feature>
<feature type="domain" description="BAR" evidence="2">
    <location>
        <begin position="42"/>
        <end position="234"/>
    </location>
</feature>
<name>A0A7S2QRX7_9EUKA</name>
<dbReference type="AlphaFoldDB" id="A0A7S2QRX7"/>
<protein>
    <recommendedName>
        <fullName evidence="2">BAR domain-containing protein</fullName>
    </recommendedName>
</protein>
<accession>A0A7S2QRX7</accession>
<dbReference type="Gene3D" id="1.20.1270.60">
    <property type="entry name" value="Arfaptin homology (AH) domain/BAR domain"/>
    <property type="match status" value="1"/>
</dbReference>
<evidence type="ECO:0000313" key="3">
    <source>
        <dbReference type="EMBL" id="CAD9650142.1"/>
    </source>
</evidence>
<dbReference type="Pfam" id="PF03114">
    <property type="entry name" value="BAR"/>
    <property type="match status" value="1"/>
</dbReference>
<sequence>MDSKGSKPIADRKPFKTSNSAKFRGCGTMRMPSLSVPTFKATKQWIKQKIGAADRTQEDEDFLARLRHLDHLDAYLRRIFVQAKRTTDRWQNALTASETLVELCKAGKEGDTKENDCARVGLARFDTAMDNLIQHDELIDSNIAKFNKLHAELLRDQIERVLATEAADALKAKTAYYHSVLEYDACRANLAAAEKQAHLTHGPPNVAHAKEYLKIAKAEYENKKNAMINAVKHLDNVVERDLADTFEAYVRNKRLSFLRLGSHLEDLQITSFPERRNEEDQSDVERTESAGTEHEIDRRQGGGGDDGDGAKAEANVAVSVTSKENSAEADPLPAYYDIYTASSVERRY</sequence>
<feature type="region of interest" description="Disordered" evidence="1">
    <location>
        <begin position="271"/>
        <end position="333"/>
    </location>
</feature>
<feature type="compositionally biased region" description="Basic and acidic residues" evidence="1">
    <location>
        <begin position="273"/>
        <end position="300"/>
    </location>
</feature>
<evidence type="ECO:0000256" key="1">
    <source>
        <dbReference type="SAM" id="MobiDB-lite"/>
    </source>
</evidence>
<dbReference type="InterPro" id="IPR027267">
    <property type="entry name" value="AH/BAR_dom_sf"/>
</dbReference>
<dbReference type="SUPFAM" id="SSF103657">
    <property type="entry name" value="BAR/IMD domain-like"/>
    <property type="match status" value="1"/>
</dbReference>
<feature type="region of interest" description="Disordered" evidence="1">
    <location>
        <begin position="1"/>
        <end position="21"/>
    </location>
</feature>
<dbReference type="InterPro" id="IPR004148">
    <property type="entry name" value="BAR_dom"/>
</dbReference>
<proteinExistence type="predicted"/>
<evidence type="ECO:0000259" key="2">
    <source>
        <dbReference type="Pfam" id="PF03114"/>
    </source>
</evidence>
<reference evidence="3" key="1">
    <citation type="submission" date="2021-01" db="EMBL/GenBank/DDBJ databases">
        <authorList>
            <person name="Corre E."/>
            <person name="Pelletier E."/>
            <person name="Niang G."/>
            <person name="Scheremetjew M."/>
            <person name="Finn R."/>
            <person name="Kale V."/>
            <person name="Holt S."/>
            <person name="Cochrane G."/>
            <person name="Meng A."/>
            <person name="Brown T."/>
            <person name="Cohen L."/>
        </authorList>
    </citation>
    <scope>NUCLEOTIDE SEQUENCE</scope>
    <source>
        <strain evidence="3">BC52</strain>
    </source>
</reference>
<dbReference type="EMBL" id="HBHC01000484">
    <property type="protein sequence ID" value="CAD9650142.1"/>
    <property type="molecule type" value="Transcribed_RNA"/>
</dbReference>